<feature type="compositionally biased region" description="Acidic residues" evidence="1">
    <location>
        <begin position="40"/>
        <end position="50"/>
    </location>
</feature>
<dbReference type="RefSeq" id="WP_075375849.1">
    <property type="nucleotide sequence ID" value="NZ_MSKJ01000001.1"/>
</dbReference>
<evidence type="ECO:0000256" key="2">
    <source>
        <dbReference type="SAM" id="Phobius"/>
    </source>
</evidence>
<feature type="compositionally biased region" description="Low complexity" evidence="1">
    <location>
        <begin position="18"/>
        <end position="33"/>
    </location>
</feature>
<keyword evidence="2" id="KW-0812">Transmembrane</keyword>
<evidence type="ECO:0000313" key="3">
    <source>
        <dbReference type="EMBL" id="OLO46398.1"/>
    </source>
</evidence>
<dbReference type="OrthoDB" id="3261028at2"/>
<feature type="region of interest" description="Disordered" evidence="1">
    <location>
        <begin position="1"/>
        <end position="68"/>
    </location>
</feature>
<dbReference type="EMBL" id="MSKJ01000001">
    <property type="protein sequence ID" value="OLO46398.1"/>
    <property type="molecule type" value="Genomic_DNA"/>
</dbReference>
<keyword evidence="2" id="KW-0472">Membrane</keyword>
<comment type="caution">
    <text evidence="3">The sequence shown here is derived from an EMBL/GenBank/DDBJ whole genome shotgun (WGS) entry which is preliminary data.</text>
</comment>
<organism evidence="3 4">
    <name type="scientific">Actinomyces oris</name>
    <dbReference type="NCBI Taxonomy" id="544580"/>
    <lineage>
        <taxon>Bacteria</taxon>
        <taxon>Bacillati</taxon>
        <taxon>Actinomycetota</taxon>
        <taxon>Actinomycetes</taxon>
        <taxon>Actinomycetales</taxon>
        <taxon>Actinomycetaceae</taxon>
        <taxon>Actinomyces</taxon>
    </lineage>
</organism>
<dbReference type="Proteomes" id="UP000186857">
    <property type="component" value="Unassembled WGS sequence"/>
</dbReference>
<protein>
    <recommendedName>
        <fullName evidence="5">Tetratricopeptide repeat protein</fullName>
    </recommendedName>
</protein>
<dbReference type="Gene3D" id="1.25.40.10">
    <property type="entry name" value="Tetratricopeptide repeat domain"/>
    <property type="match status" value="1"/>
</dbReference>
<keyword evidence="2" id="KW-1133">Transmembrane helix</keyword>
<gene>
    <name evidence="3" type="ORF">BKH29_00750</name>
</gene>
<evidence type="ECO:0008006" key="5">
    <source>
        <dbReference type="Google" id="ProtNLM"/>
    </source>
</evidence>
<feature type="transmembrane region" description="Helical" evidence="2">
    <location>
        <begin position="78"/>
        <end position="102"/>
    </location>
</feature>
<feature type="compositionally biased region" description="Pro residues" evidence="1">
    <location>
        <begin position="226"/>
        <end position="242"/>
    </location>
</feature>
<evidence type="ECO:0000256" key="1">
    <source>
        <dbReference type="SAM" id="MobiDB-lite"/>
    </source>
</evidence>
<sequence length="345" mass="35492">MMTIGSTSGEVPGQGRSGIQPGAANGAQGAPGADRAPSEQELDYLQEADPNDGASTPDPSAPEDPRRREARLKRRRRLLAIGGVPAALATIVSLWLGSIFLISLAGNRAAAAGHYDTALSRYRTVATINPWLEQWRVHFNLGTGQLAAKDPTSAVTTLNQALSEAPKATVDSKTKAKEAGSPECMVRTNLYVAHLTLAAQAQESGSSPEVTEHIEAAKKAADTCEVPPPPQQNPSQSPPPLATPSSDPSSDPSSQPSSDPSSDPSSQPSSSPSSDPSSQPSSDPSSDPSSQPSSNPSSDPSSSSSPSVRPTPTPVDDRAKRLRDRNNGSAGATEAPGGSGGGKPW</sequence>
<accession>A0A1Q8VE61</accession>
<feature type="compositionally biased region" description="Low complexity" evidence="1">
    <location>
        <begin position="244"/>
        <end position="307"/>
    </location>
</feature>
<dbReference type="AlphaFoldDB" id="A0A1Q8VE61"/>
<name>A0A1Q8VE61_9ACTO</name>
<reference evidence="3 4" key="1">
    <citation type="submission" date="2016-12" db="EMBL/GenBank/DDBJ databases">
        <title>Genomic Comparison of strains in the 'Actinomyces naeslundii' Group.</title>
        <authorList>
            <person name="Mughal S.R."/>
            <person name="Do T."/>
            <person name="Gilbert S.C."/>
            <person name="Witherden E.A."/>
            <person name="Didelot X."/>
            <person name="Beighton D."/>
        </authorList>
    </citation>
    <scope>NUCLEOTIDE SEQUENCE [LARGE SCALE GENOMIC DNA]</scope>
    <source>
        <strain evidence="3 4">CCUG 33920</strain>
    </source>
</reference>
<dbReference type="SUPFAM" id="SSF48452">
    <property type="entry name" value="TPR-like"/>
    <property type="match status" value="1"/>
</dbReference>
<proteinExistence type="predicted"/>
<dbReference type="InterPro" id="IPR011990">
    <property type="entry name" value="TPR-like_helical_dom_sf"/>
</dbReference>
<feature type="compositionally biased region" description="Basic and acidic residues" evidence="1">
    <location>
        <begin position="210"/>
        <end position="222"/>
    </location>
</feature>
<evidence type="ECO:0000313" key="4">
    <source>
        <dbReference type="Proteomes" id="UP000186857"/>
    </source>
</evidence>
<feature type="region of interest" description="Disordered" evidence="1">
    <location>
        <begin position="203"/>
        <end position="345"/>
    </location>
</feature>